<proteinExistence type="predicted"/>
<keyword evidence="2" id="KW-1185">Reference proteome</keyword>
<organism evidence="1 2">
    <name type="scientific">Riccia fluitans</name>
    <dbReference type="NCBI Taxonomy" id="41844"/>
    <lineage>
        <taxon>Eukaryota</taxon>
        <taxon>Viridiplantae</taxon>
        <taxon>Streptophyta</taxon>
        <taxon>Embryophyta</taxon>
        <taxon>Marchantiophyta</taxon>
        <taxon>Marchantiopsida</taxon>
        <taxon>Marchantiidae</taxon>
        <taxon>Marchantiales</taxon>
        <taxon>Ricciaceae</taxon>
        <taxon>Riccia</taxon>
    </lineage>
</organism>
<protein>
    <submittedName>
        <fullName evidence="1">Uncharacterized protein</fullName>
    </submittedName>
</protein>
<evidence type="ECO:0000313" key="2">
    <source>
        <dbReference type="Proteomes" id="UP001605036"/>
    </source>
</evidence>
<reference evidence="1 2" key="1">
    <citation type="submission" date="2024-09" db="EMBL/GenBank/DDBJ databases">
        <title>Chromosome-scale assembly of Riccia fluitans.</title>
        <authorList>
            <person name="Paukszto L."/>
            <person name="Sawicki J."/>
            <person name="Karawczyk K."/>
            <person name="Piernik-Szablinska J."/>
            <person name="Szczecinska M."/>
            <person name="Mazdziarz M."/>
        </authorList>
    </citation>
    <scope>NUCLEOTIDE SEQUENCE [LARGE SCALE GENOMIC DNA]</scope>
    <source>
        <strain evidence="1">Rf_01</strain>
        <tissue evidence="1">Aerial parts of the thallus</tissue>
    </source>
</reference>
<dbReference type="AlphaFoldDB" id="A0ABD1XR95"/>
<comment type="caution">
    <text evidence="1">The sequence shown here is derived from an EMBL/GenBank/DDBJ whole genome shotgun (WGS) entry which is preliminary data.</text>
</comment>
<evidence type="ECO:0000313" key="1">
    <source>
        <dbReference type="EMBL" id="KAL2611484.1"/>
    </source>
</evidence>
<name>A0ABD1XR95_9MARC</name>
<dbReference type="Proteomes" id="UP001605036">
    <property type="component" value="Unassembled WGS sequence"/>
</dbReference>
<gene>
    <name evidence="1" type="ORF">R1flu_023176</name>
</gene>
<dbReference type="EMBL" id="JBHFFA010000007">
    <property type="protein sequence ID" value="KAL2611484.1"/>
    <property type="molecule type" value="Genomic_DNA"/>
</dbReference>
<sequence>MLSELGQNTEISKLSFAGCRKDQMRKDGKTFLQFSAVMDSNEGQSSSIVAIHLPGQHAIAWCRRLCWADAMLEGKLPLI</sequence>
<accession>A0ABD1XR95</accession>